<dbReference type="GO" id="GO:0005634">
    <property type="term" value="C:nucleus"/>
    <property type="evidence" value="ECO:0007669"/>
    <property type="project" value="TreeGrafter"/>
</dbReference>
<dbReference type="SMART" id="SM00317">
    <property type="entry name" value="SET"/>
    <property type="match status" value="1"/>
</dbReference>
<dbReference type="Gene3D" id="2.170.270.10">
    <property type="entry name" value="SET domain"/>
    <property type="match status" value="1"/>
</dbReference>
<reference evidence="11" key="1">
    <citation type="journal article" date="2010" name="Genome Biol.">
        <title>Genome sequence of the necrotrophic plant pathogen Pythium ultimum reveals original pathogenicity mechanisms and effector repertoire.</title>
        <authorList>
            <person name="Levesque C.A."/>
            <person name="Brouwer H."/>
            <person name="Cano L."/>
            <person name="Hamilton J.P."/>
            <person name="Holt C."/>
            <person name="Huitema E."/>
            <person name="Raffaele S."/>
            <person name="Robideau G.P."/>
            <person name="Thines M."/>
            <person name="Win J."/>
            <person name="Zerillo M.M."/>
            <person name="Beakes G.W."/>
            <person name="Boore J.L."/>
            <person name="Busam D."/>
            <person name="Dumas B."/>
            <person name="Ferriera S."/>
            <person name="Fuerstenberg S.I."/>
            <person name="Gachon C.M."/>
            <person name="Gaulin E."/>
            <person name="Govers F."/>
            <person name="Grenville-Briggs L."/>
            <person name="Horner N."/>
            <person name="Hostetler J."/>
            <person name="Jiang R.H."/>
            <person name="Johnson J."/>
            <person name="Krajaejun T."/>
            <person name="Lin H."/>
            <person name="Meijer H.J."/>
            <person name="Moore B."/>
            <person name="Morris P."/>
            <person name="Phuntmart V."/>
            <person name="Puiu D."/>
            <person name="Shetty J."/>
            <person name="Stajich J.E."/>
            <person name="Tripathy S."/>
            <person name="Wawra S."/>
            <person name="van West P."/>
            <person name="Whitty B.R."/>
            <person name="Coutinho P.M."/>
            <person name="Henrissat B."/>
            <person name="Martin F."/>
            <person name="Thomas P.D."/>
            <person name="Tyler B.M."/>
            <person name="De Vries R.P."/>
            <person name="Kamoun S."/>
            <person name="Yandell M."/>
            <person name="Tisserat N."/>
            <person name="Buell C.R."/>
        </authorList>
    </citation>
    <scope>NUCLEOTIDE SEQUENCE</scope>
    <source>
        <strain evidence="11">DAOM:BR144</strain>
    </source>
</reference>
<feature type="compositionally biased region" description="Acidic residues" evidence="7">
    <location>
        <begin position="867"/>
        <end position="876"/>
    </location>
</feature>
<dbReference type="Pfam" id="PF21358">
    <property type="entry name" value="Ezh2_MCSS"/>
    <property type="match status" value="1"/>
</dbReference>
<keyword evidence="11" id="KW-1185">Reference proteome</keyword>
<dbReference type="Proteomes" id="UP000019132">
    <property type="component" value="Unassembled WGS sequence"/>
</dbReference>
<keyword evidence="2" id="KW-0808">Transferase</keyword>
<reference evidence="10" key="3">
    <citation type="submission" date="2015-02" db="UniProtKB">
        <authorList>
            <consortium name="EnsemblProtists"/>
        </authorList>
    </citation>
    <scope>IDENTIFICATION</scope>
    <source>
        <strain evidence="10">DAOM BR144</strain>
    </source>
</reference>
<feature type="region of interest" description="Disordered" evidence="7">
    <location>
        <begin position="291"/>
        <end position="310"/>
    </location>
</feature>
<evidence type="ECO:0000256" key="3">
    <source>
        <dbReference type="ARBA" id="ARBA00022691"/>
    </source>
</evidence>
<dbReference type="EnsemblProtists" id="PYU1_T008394">
    <property type="protein sequence ID" value="PYU1_T008394"/>
    <property type="gene ID" value="PYU1_G008378"/>
</dbReference>
<dbReference type="PROSITE" id="PS50280">
    <property type="entry name" value="SET"/>
    <property type="match status" value="1"/>
</dbReference>
<dbReference type="InterPro" id="IPR033467">
    <property type="entry name" value="Tesmin/TSO1-like_CXC"/>
</dbReference>
<dbReference type="GO" id="GO:0031507">
    <property type="term" value="P:heterochromatin formation"/>
    <property type="evidence" value="ECO:0007669"/>
    <property type="project" value="TreeGrafter"/>
</dbReference>
<feature type="region of interest" description="Disordered" evidence="7">
    <location>
        <begin position="843"/>
        <end position="876"/>
    </location>
</feature>
<feature type="domain" description="CXC" evidence="9">
    <location>
        <begin position="596"/>
        <end position="697"/>
    </location>
</feature>
<keyword evidence="3" id="KW-0949">S-adenosyl-L-methionine</keyword>
<feature type="region of interest" description="Disordered" evidence="7">
    <location>
        <begin position="549"/>
        <end position="595"/>
    </location>
</feature>
<evidence type="ECO:0000313" key="10">
    <source>
        <dbReference type="EnsemblProtists" id="PYU1_T008394"/>
    </source>
</evidence>
<dbReference type="HOGENOM" id="CLU_004020_0_0_1"/>
<dbReference type="PANTHER" id="PTHR45747">
    <property type="entry name" value="HISTONE-LYSINE N-METHYLTRANSFERASE E(Z)"/>
    <property type="match status" value="1"/>
</dbReference>
<name>K3WTU8_GLOUD</name>
<dbReference type="GO" id="GO:0003682">
    <property type="term" value="F:chromatin binding"/>
    <property type="evidence" value="ECO:0007669"/>
    <property type="project" value="TreeGrafter"/>
</dbReference>
<feature type="region of interest" description="Disordered" evidence="7">
    <location>
        <begin position="339"/>
        <end position="383"/>
    </location>
</feature>
<dbReference type="GO" id="GO:0140951">
    <property type="term" value="F:histone H3K27 trimethyltransferase activity"/>
    <property type="evidence" value="ECO:0007669"/>
    <property type="project" value="UniProtKB-EC"/>
</dbReference>
<dbReference type="Pfam" id="PF18264">
    <property type="entry name" value="preSET_CXC"/>
    <property type="match status" value="1"/>
</dbReference>
<dbReference type="VEuPathDB" id="FungiDB:PYU1_G008378"/>
<evidence type="ECO:0000256" key="7">
    <source>
        <dbReference type="SAM" id="MobiDB-lite"/>
    </source>
</evidence>
<evidence type="ECO:0000256" key="2">
    <source>
        <dbReference type="ARBA" id="ARBA00022679"/>
    </source>
</evidence>
<feature type="region of interest" description="Disordered" evidence="7">
    <location>
        <begin position="481"/>
        <end position="505"/>
    </location>
</feature>
<evidence type="ECO:0000256" key="1">
    <source>
        <dbReference type="ARBA" id="ARBA00022603"/>
    </source>
</evidence>
<keyword evidence="1" id="KW-0489">Methyltransferase</keyword>
<feature type="compositionally biased region" description="Basic and acidic residues" evidence="7">
    <location>
        <begin position="851"/>
        <end position="862"/>
    </location>
</feature>
<dbReference type="PANTHER" id="PTHR45747:SF4">
    <property type="entry name" value="HISTONE-LYSINE N-METHYLTRANSFERASE E(Z)"/>
    <property type="match status" value="1"/>
</dbReference>
<dbReference type="SMART" id="SM01114">
    <property type="entry name" value="CXC"/>
    <property type="match status" value="1"/>
</dbReference>
<evidence type="ECO:0000256" key="6">
    <source>
        <dbReference type="ARBA" id="ARBA00048568"/>
    </source>
</evidence>
<reference evidence="11" key="2">
    <citation type="submission" date="2010-04" db="EMBL/GenBank/DDBJ databases">
        <authorList>
            <person name="Buell R."/>
            <person name="Hamilton J."/>
            <person name="Hostetler J."/>
        </authorList>
    </citation>
    <scope>NUCLEOTIDE SEQUENCE [LARGE SCALE GENOMIC DNA]</scope>
    <source>
        <strain evidence="11">DAOM:BR144</strain>
    </source>
</reference>
<dbReference type="Pfam" id="PF00856">
    <property type="entry name" value="SET"/>
    <property type="match status" value="1"/>
</dbReference>
<dbReference type="InParanoid" id="K3WTU8"/>
<evidence type="ECO:0000313" key="11">
    <source>
        <dbReference type="Proteomes" id="UP000019132"/>
    </source>
</evidence>
<dbReference type="EMBL" id="GL376613">
    <property type="status" value="NOT_ANNOTATED_CDS"/>
    <property type="molecule type" value="Genomic_DNA"/>
</dbReference>
<dbReference type="InterPro" id="IPR045318">
    <property type="entry name" value="EZH1/2-like"/>
</dbReference>
<protein>
    <submittedName>
        <fullName evidence="10">Uncharacterized protein</fullName>
    </submittedName>
</protein>
<dbReference type="PROSITE" id="PS51633">
    <property type="entry name" value="CXC"/>
    <property type="match status" value="1"/>
</dbReference>
<evidence type="ECO:0000256" key="5">
    <source>
        <dbReference type="ARBA" id="ARBA00023163"/>
    </source>
</evidence>
<feature type="compositionally biased region" description="Acidic residues" evidence="7">
    <location>
        <begin position="341"/>
        <end position="356"/>
    </location>
</feature>
<proteinExistence type="predicted"/>
<dbReference type="InterPro" id="IPR026489">
    <property type="entry name" value="CXC_dom"/>
</dbReference>
<dbReference type="InterPro" id="IPR001214">
    <property type="entry name" value="SET_dom"/>
</dbReference>
<sequence>MSGEDPEDEFVGDSLVFRVPKEREVYPETVIHINDEIPALRKSWAYVGVKKNVRVADDPILRYIPYLGENTRVNIDPNRYVSTTMDKNKRVEVLGSKSGSVLEIKSLPLSALDDEAMEYLLRLVVFECGDSKNVFNALQQSGKFFQPYSDYCEIKKNDDAARRVLKRVTGVQRLMNDKQLADDVSAIQTYLNVLGRSCWFLQPRPERQSVTDRLKPPIRYFESNYEQFPQGGGLRKTTDYNSSMEWYRDLFCRRCYTYDCDEHGIMQPTPMKRADPIYPVVLRAGIAHRRQKLPEAGNGDDGSAGKPIGLDESAQATDDVADLNMTITTSAAGVIELVDSSSEDEEQVEKDDDDDAQALASVSASDEESAVRRRSKRSQTRISTMASASLKVQEAMQEKERRQQRRADLKQWKKLTRAIDGSEYIDDSYVDIVTEAVRSLASTDTPCSFECWKKKKDMDANGSATIEKTRLLLSDNIETGPEQLENQPSADKQLAPVSHPTPPVFSESETLLLRKLASTLDDNSCLMAAMLKSSTCTCTKISQFLTTEQKTRVSSKDKGGNQNEVSRSADVSSHRRQKNDRHAGTNHSHSGTRELVRRTRMQRQLDKGNSHCYQPCNHEGVCDGCECMKRNHRCDKACACSRDCPNRFQGCKCSMGNCRTKSCPCYSAGRECDPDYCFSCGVSDAAVMGSEENPERRLCYDIGICCNSNLLRSAQRKIGVSFSTTHGWGAFALERIRRGEFLYEYTGALISDDEAERRGNIYDVMAISFLFDVNTDEVVDATRKGNKSKFANHKATVSANCEAKILLVNGEHRIALYARDDIEIGEELFFDYGYTHETAPQWSQVKQRGTQRHEISRHERDITQQFADEDDDDGDY</sequence>
<feature type="compositionally biased region" description="Basic and acidic residues" evidence="7">
    <location>
        <begin position="549"/>
        <end position="559"/>
    </location>
</feature>
<dbReference type="AlphaFoldDB" id="K3WTU8"/>
<evidence type="ECO:0000256" key="4">
    <source>
        <dbReference type="ARBA" id="ARBA00023015"/>
    </source>
</evidence>
<evidence type="ECO:0000259" key="8">
    <source>
        <dbReference type="PROSITE" id="PS50280"/>
    </source>
</evidence>
<dbReference type="GO" id="GO:0032259">
    <property type="term" value="P:methylation"/>
    <property type="evidence" value="ECO:0007669"/>
    <property type="project" value="UniProtKB-KW"/>
</dbReference>
<keyword evidence="5" id="KW-0804">Transcription</keyword>
<dbReference type="STRING" id="431595.K3WTU8"/>
<dbReference type="InterPro" id="IPR041355">
    <property type="entry name" value="Pre-SET_CXC"/>
</dbReference>
<feature type="domain" description="SET" evidence="8">
    <location>
        <begin position="716"/>
        <end position="833"/>
    </location>
</feature>
<feature type="compositionally biased region" description="Polar residues" evidence="7">
    <location>
        <begin position="560"/>
        <end position="571"/>
    </location>
</feature>
<dbReference type="eggNOG" id="KOG1079">
    <property type="taxonomic scope" value="Eukaryota"/>
</dbReference>
<dbReference type="InterPro" id="IPR046341">
    <property type="entry name" value="SET_dom_sf"/>
</dbReference>
<dbReference type="CDD" id="cd10519">
    <property type="entry name" value="SET_EZH"/>
    <property type="match status" value="1"/>
</dbReference>
<organism evidence="10 11">
    <name type="scientific">Globisporangium ultimum (strain ATCC 200006 / CBS 805.95 / DAOM BR144)</name>
    <name type="common">Pythium ultimum</name>
    <dbReference type="NCBI Taxonomy" id="431595"/>
    <lineage>
        <taxon>Eukaryota</taxon>
        <taxon>Sar</taxon>
        <taxon>Stramenopiles</taxon>
        <taxon>Oomycota</taxon>
        <taxon>Peronosporomycetes</taxon>
        <taxon>Pythiales</taxon>
        <taxon>Pythiaceae</taxon>
        <taxon>Globisporangium</taxon>
    </lineage>
</organism>
<dbReference type="InterPro" id="IPR048358">
    <property type="entry name" value="EZH1/2_MCSS"/>
</dbReference>
<dbReference type="SUPFAM" id="SSF82199">
    <property type="entry name" value="SET domain"/>
    <property type="match status" value="1"/>
</dbReference>
<evidence type="ECO:0000259" key="9">
    <source>
        <dbReference type="PROSITE" id="PS51633"/>
    </source>
</evidence>
<accession>K3WTU8</accession>
<comment type="catalytic activity">
    <reaction evidence="6">
        <text>L-lysyl(27)-[histone H3] + 3 S-adenosyl-L-methionine = N(6),N(6),N(6)-trimethyl-L-lysyl(27)-[histone H3] + 3 S-adenosyl-L-homocysteine + 3 H(+)</text>
        <dbReference type="Rhea" id="RHEA:60292"/>
        <dbReference type="Rhea" id="RHEA-COMP:15535"/>
        <dbReference type="Rhea" id="RHEA-COMP:15548"/>
        <dbReference type="ChEBI" id="CHEBI:15378"/>
        <dbReference type="ChEBI" id="CHEBI:29969"/>
        <dbReference type="ChEBI" id="CHEBI:57856"/>
        <dbReference type="ChEBI" id="CHEBI:59789"/>
        <dbReference type="ChEBI" id="CHEBI:61961"/>
        <dbReference type="EC" id="2.1.1.356"/>
    </reaction>
</comment>
<keyword evidence="4" id="KW-0805">Transcription regulation</keyword>